<feature type="transmembrane region" description="Helical" evidence="9">
    <location>
        <begin position="12"/>
        <end position="32"/>
    </location>
</feature>
<reference evidence="11" key="2">
    <citation type="journal article" date="2019" name="MicrobiologyOpen">
        <title>High-quality draft genome sequence of Gaiella occulta isolated from a 150 meter deep mineral water borehole and comparison with the genome sequences of other deep-branching lineages of the phylum Actinobacteria.</title>
        <authorList>
            <person name="Severino R."/>
            <person name="Froufe H.J.C."/>
            <person name="Barroso C."/>
            <person name="Albuquerque L."/>
            <person name="Lobo-da-Cunha A."/>
            <person name="da Costa M.S."/>
            <person name="Egas C."/>
        </authorList>
    </citation>
    <scope>NUCLEOTIDE SEQUENCE [LARGE SCALE GENOMIC DNA]</scope>
    <source>
        <strain evidence="11">F2-233</strain>
    </source>
</reference>
<evidence type="ECO:0000256" key="2">
    <source>
        <dbReference type="ARBA" id="ARBA00022448"/>
    </source>
</evidence>
<evidence type="ECO:0000256" key="5">
    <source>
        <dbReference type="ARBA" id="ARBA00022970"/>
    </source>
</evidence>
<evidence type="ECO:0000313" key="11">
    <source>
        <dbReference type="Proteomes" id="UP000254134"/>
    </source>
</evidence>
<keyword evidence="7 9" id="KW-0472">Membrane</keyword>
<comment type="subcellular location">
    <subcellularLocation>
        <location evidence="1">Cell membrane</location>
        <topology evidence="1">Multi-pass membrane protein</topology>
    </subcellularLocation>
</comment>
<evidence type="ECO:0000256" key="4">
    <source>
        <dbReference type="ARBA" id="ARBA00022692"/>
    </source>
</evidence>
<feature type="transmembrane region" description="Helical" evidence="9">
    <location>
        <begin position="267"/>
        <end position="287"/>
    </location>
</feature>
<keyword evidence="2" id="KW-0813">Transport</keyword>
<dbReference type="OrthoDB" id="9807115at2"/>
<evidence type="ECO:0000256" key="3">
    <source>
        <dbReference type="ARBA" id="ARBA00022475"/>
    </source>
</evidence>
<protein>
    <submittedName>
        <fullName evidence="10">Branched-chain amino acid ABC-type transport system permease component</fullName>
    </submittedName>
</protein>
<dbReference type="AlphaFoldDB" id="A0A7M2YUA8"/>
<dbReference type="Proteomes" id="UP000254134">
    <property type="component" value="Unassembled WGS sequence"/>
</dbReference>
<dbReference type="EMBL" id="QQZY01000007">
    <property type="protein sequence ID" value="RDI73722.1"/>
    <property type="molecule type" value="Genomic_DNA"/>
</dbReference>
<evidence type="ECO:0000256" key="6">
    <source>
        <dbReference type="ARBA" id="ARBA00022989"/>
    </source>
</evidence>
<name>A0A7M2YUA8_9ACTN</name>
<keyword evidence="11" id="KW-1185">Reference proteome</keyword>
<comment type="caution">
    <text evidence="10">The sequence shown here is derived from an EMBL/GenBank/DDBJ whole genome shotgun (WGS) entry which is preliminary data.</text>
</comment>
<dbReference type="GO" id="GO:0005886">
    <property type="term" value="C:plasma membrane"/>
    <property type="evidence" value="ECO:0007669"/>
    <property type="project" value="UniProtKB-SubCell"/>
</dbReference>
<dbReference type="PANTHER" id="PTHR11795">
    <property type="entry name" value="BRANCHED-CHAIN AMINO ACID TRANSPORT SYSTEM PERMEASE PROTEIN LIVH"/>
    <property type="match status" value="1"/>
</dbReference>
<evidence type="ECO:0000313" key="10">
    <source>
        <dbReference type="EMBL" id="RDI73722.1"/>
    </source>
</evidence>
<feature type="transmembrane region" description="Helical" evidence="9">
    <location>
        <begin position="135"/>
        <end position="159"/>
    </location>
</feature>
<feature type="transmembrane region" description="Helical" evidence="9">
    <location>
        <begin position="241"/>
        <end position="261"/>
    </location>
</feature>
<feature type="transmembrane region" description="Helical" evidence="9">
    <location>
        <begin position="95"/>
        <end position="115"/>
    </location>
</feature>
<dbReference type="PANTHER" id="PTHR11795:SF451">
    <property type="entry name" value="ABC TRANSPORTER PERMEASE PROTEIN"/>
    <property type="match status" value="1"/>
</dbReference>
<evidence type="ECO:0000256" key="7">
    <source>
        <dbReference type="ARBA" id="ARBA00023136"/>
    </source>
</evidence>
<keyword evidence="5" id="KW-0029">Amino-acid transport</keyword>
<feature type="transmembrane region" description="Helical" evidence="9">
    <location>
        <begin position="217"/>
        <end position="234"/>
    </location>
</feature>
<feature type="transmembrane region" description="Helical" evidence="9">
    <location>
        <begin position="187"/>
        <end position="211"/>
    </location>
</feature>
<sequence>MSDFFQQVVSGLASGGVYGSLALAIVLIHRATGVINFAQGEMATFSTYIAWTLTTNHGWSYWPAFAVALLVSFAGGIGIHQAVIRPVERGSQIRVVIVTIGLLLAINGAMTWIWTGEVRSVQSPFPTRTLDVAGVAISIQDIGTFAVSIGTVVALWALFQFTKVGLAMRAAAVNPNEARLVGVRVPLMLGLGWGLAAVLGAVAGMLTAPSVFLDPNMMQAILIYAFAAAVLGGIDSPVGAVVGGLLLGVGLNLLGAYIDFVGADLRLPAALLVILAVLLLRPAGIFGRREVRKV</sequence>
<dbReference type="InterPro" id="IPR052157">
    <property type="entry name" value="BCAA_transport_permease"/>
</dbReference>
<comment type="similarity">
    <text evidence="8">Belongs to the binding-protein-dependent transport system permease family. LivHM subfamily.</text>
</comment>
<accession>A0A7M2YUA8</accession>
<evidence type="ECO:0000256" key="1">
    <source>
        <dbReference type="ARBA" id="ARBA00004651"/>
    </source>
</evidence>
<evidence type="ECO:0000256" key="8">
    <source>
        <dbReference type="ARBA" id="ARBA00037998"/>
    </source>
</evidence>
<evidence type="ECO:0000256" key="9">
    <source>
        <dbReference type="SAM" id="Phobius"/>
    </source>
</evidence>
<keyword evidence="3" id="KW-1003">Cell membrane</keyword>
<keyword evidence="4 9" id="KW-0812">Transmembrane</keyword>
<dbReference type="GO" id="GO:0022857">
    <property type="term" value="F:transmembrane transporter activity"/>
    <property type="evidence" value="ECO:0007669"/>
    <property type="project" value="InterPro"/>
</dbReference>
<gene>
    <name evidence="10" type="ORF">Gocc_2635</name>
</gene>
<dbReference type="Pfam" id="PF02653">
    <property type="entry name" value="BPD_transp_2"/>
    <property type="match status" value="1"/>
</dbReference>
<organism evidence="10 11">
    <name type="scientific">Gaiella occulta</name>
    <dbReference type="NCBI Taxonomy" id="1002870"/>
    <lineage>
        <taxon>Bacteria</taxon>
        <taxon>Bacillati</taxon>
        <taxon>Actinomycetota</taxon>
        <taxon>Thermoleophilia</taxon>
        <taxon>Gaiellales</taxon>
        <taxon>Gaiellaceae</taxon>
        <taxon>Gaiella</taxon>
    </lineage>
</organism>
<dbReference type="CDD" id="cd06582">
    <property type="entry name" value="TM_PBP1_LivH_like"/>
    <property type="match status" value="1"/>
</dbReference>
<reference evidence="10 11" key="1">
    <citation type="submission" date="2018-07" db="EMBL/GenBank/DDBJ databases">
        <title>High-quality-draft genome sequence of Gaiella occulta.</title>
        <authorList>
            <person name="Severino R."/>
            <person name="Froufe H.J.C."/>
            <person name="Rainey F.A."/>
            <person name="Barroso C."/>
            <person name="Albuquerque L."/>
            <person name="Lobo-Da-Cunha A."/>
            <person name="Da Costa M.S."/>
            <person name="Egas C."/>
        </authorList>
    </citation>
    <scope>NUCLEOTIDE SEQUENCE [LARGE SCALE GENOMIC DNA]</scope>
    <source>
        <strain evidence="10 11">F2-233</strain>
    </source>
</reference>
<keyword evidence="6 9" id="KW-1133">Transmembrane helix</keyword>
<dbReference type="InterPro" id="IPR001851">
    <property type="entry name" value="ABC_transp_permease"/>
</dbReference>
<feature type="transmembrane region" description="Helical" evidence="9">
    <location>
        <begin position="61"/>
        <end position="83"/>
    </location>
</feature>
<proteinExistence type="inferred from homology"/>
<dbReference type="RefSeq" id="WP_114797035.1">
    <property type="nucleotide sequence ID" value="NZ_QQZY01000007.1"/>
</dbReference>
<dbReference type="GO" id="GO:0006865">
    <property type="term" value="P:amino acid transport"/>
    <property type="evidence" value="ECO:0007669"/>
    <property type="project" value="UniProtKB-KW"/>
</dbReference>